<accession>A0A8J3IJJ1</accession>
<dbReference type="AlphaFoldDB" id="A0A8J3IJJ1"/>
<evidence type="ECO:0000256" key="1">
    <source>
        <dbReference type="SAM" id="Phobius"/>
    </source>
</evidence>
<dbReference type="PANTHER" id="PTHR40057:SF1">
    <property type="entry name" value="SLR1162 PROTEIN"/>
    <property type="match status" value="1"/>
</dbReference>
<dbReference type="Pfam" id="PF03992">
    <property type="entry name" value="ABM"/>
    <property type="match status" value="1"/>
</dbReference>
<dbReference type="PROSITE" id="PS51725">
    <property type="entry name" value="ABM"/>
    <property type="match status" value="1"/>
</dbReference>
<evidence type="ECO:0000313" key="3">
    <source>
        <dbReference type="EMBL" id="GHO94878.1"/>
    </source>
</evidence>
<keyword evidence="1" id="KW-1133">Transmembrane helix</keyword>
<feature type="transmembrane region" description="Helical" evidence="1">
    <location>
        <begin position="154"/>
        <end position="180"/>
    </location>
</feature>
<dbReference type="InterPro" id="IPR011008">
    <property type="entry name" value="Dimeric_a/b-barrel"/>
</dbReference>
<comment type="caution">
    <text evidence="3">The sequence shown here is derived from an EMBL/GenBank/DDBJ whole genome shotgun (WGS) entry which is preliminary data.</text>
</comment>
<feature type="domain" description="ABM" evidence="2">
    <location>
        <begin position="15"/>
        <end position="110"/>
    </location>
</feature>
<dbReference type="SUPFAM" id="SSF54909">
    <property type="entry name" value="Dimeric alpha+beta barrel"/>
    <property type="match status" value="1"/>
</dbReference>
<keyword evidence="1" id="KW-0812">Transmembrane</keyword>
<dbReference type="Gene3D" id="3.30.70.100">
    <property type="match status" value="1"/>
</dbReference>
<evidence type="ECO:0000313" key="4">
    <source>
        <dbReference type="Proteomes" id="UP000597444"/>
    </source>
</evidence>
<dbReference type="PANTHER" id="PTHR40057">
    <property type="entry name" value="SLR1162 PROTEIN"/>
    <property type="match status" value="1"/>
</dbReference>
<dbReference type="Proteomes" id="UP000597444">
    <property type="component" value="Unassembled WGS sequence"/>
</dbReference>
<dbReference type="InterPro" id="IPR038762">
    <property type="entry name" value="ABM_predict"/>
</dbReference>
<dbReference type="InterPro" id="IPR007138">
    <property type="entry name" value="ABM_dom"/>
</dbReference>
<name>A0A8J3IJJ1_9CHLR</name>
<reference evidence="3" key="1">
    <citation type="submission" date="2020-10" db="EMBL/GenBank/DDBJ databases">
        <title>Taxonomic study of unclassified bacteria belonging to the class Ktedonobacteria.</title>
        <authorList>
            <person name="Yabe S."/>
            <person name="Wang C.M."/>
            <person name="Zheng Y."/>
            <person name="Sakai Y."/>
            <person name="Cavaletti L."/>
            <person name="Monciardini P."/>
            <person name="Donadio S."/>
        </authorList>
    </citation>
    <scope>NUCLEOTIDE SEQUENCE</scope>
    <source>
        <strain evidence="3">ID150040</strain>
    </source>
</reference>
<dbReference type="EMBL" id="BNJK01000001">
    <property type="protein sequence ID" value="GHO94878.1"/>
    <property type="molecule type" value="Genomic_DNA"/>
</dbReference>
<keyword evidence="1" id="KW-0472">Membrane</keyword>
<dbReference type="RefSeq" id="WP_220205590.1">
    <property type="nucleotide sequence ID" value="NZ_BNJK01000001.1"/>
</dbReference>
<proteinExistence type="predicted"/>
<feature type="transmembrane region" description="Helical" evidence="1">
    <location>
        <begin position="125"/>
        <end position="148"/>
    </location>
</feature>
<protein>
    <recommendedName>
        <fullName evidence="2">ABM domain-containing protein</fullName>
    </recommendedName>
</protein>
<sequence length="192" mass="21631">MTQPIQEVPAKTEPVTLIEKRTLKPGHEHDFYAWVQRAVAASERFPGNQGVTILTLGKEQPEDRYVIHRFANEAAEQAWMQSEDRAKLVQEAVAFSTASTQTSSGLAAWFTLPDRLEVSPPRWKLFLAIIPSAYLASLLIILVLDAFLHGWPLFITNGIVTVCLAFLLTYVGLPLTTHLLHAWLYPQQKRIL</sequence>
<gene>
    <name evidence="3" type="ORF">KSF_049260</name>
</gene>
<organism evidence="3 4">
    <name type="scientific">Reticulibacter mediterranei</name>
    <dbReference type="NCBI Taxonomy" id="2778369"/>
    <lineage>
        <taxon>Bacteria</taxon>
        <taxon>Bacillati</taxon>
        <taxon>Chloroflexota</taxon>
        <taxon>Ktedonobacteria</taxon>
        <taxon>Ktedonobacterales</taxon>
        <taxon>Reticulibacteraceae</taxon>
        <taxon>Reticulibacter</taxon>
    </lineage>
</organism>
<evidence type="ECO:0000259" key="2">
    <source>
        <dbReference type="PROSITE" id="PS51725"/>
    </source>
</evidence>
<keyword evidence="4" id="KW-1185">Reference proteome</keyword>